<protein>
    <recommendedName>
        <fullName evidence="7 10">Ribulose-phosphate 3-epimerase</fullName>
        <ecNumber evidence="7 10">5.1.3.1</ecNumber>
    </recommendedName>
</protein>
<evidence type="ECO:0000256" key="6">
    <source>
        <dbReference type="ARBA" id="ARBA00009541"/>
    </source>
</evidence>
<evidence type="ECO:0000256" key="10">
    <source>
        <dbReference type="HAMAP-Rule" id="MF_02227"/>
    </source>
</evidence>
<dbReference type="Proteomes" id="UP001253848">
    <property type="component" value="Unassembled WGS sequence"/>
</dbReference>
<evidence type="ECO:0000256" key="7">
    <source>
        <dbReference type="ARBA" id="ARBA00013188"/>
    </source>
</evidence>
<feature type="active site" description="Proton acceptor" evidence="10">
    <location>
        <position position="36"/>
    </location>
</feature>
<feature type="binding site" evidence="10">
    <location>
        <position position="36"/>
    </location>
    <ligand>
        <name>a divalent metal cation</name>
        <dbReference type="ChEBI" id="CHEBI:60240"/>
    </ligand>
</feature>
<dbReference type="PIRSF" id="PIRSF001461">
    <property type="entry name" value="RPE"/>
    <property type="match status" value="1"/>
</dbReference>
<gene>
    <name evidence="10 12" type="primary">rpe</name>
    <name evidence="12" type="ORF">RM541_13485</name>
</gene>
<dbReference type="Pfam" id="PF00834">
    <property type="entry name" value="Ribul_P_3_epim"/>
    <property type="match status" value="1"/>
</dbReference>
<keyword evidence="13" id="KW-1185">Reference proteome</keyword>
<dbReference type="InterPro" id="IPR011060">
    <property type="entry name" value="RibuloseP-bd_barrel"/>
</dbReference>
<feature type="binding site" evidence="10">
    <location>
        <position position="34"/>
    </location>
    <ligand>
        <name>a divalent metal cation</name>
        <dbReference type="ChEBI" id="CHEBI:60240"/>
    </ligand>
</feature>
<dbReference type="RefSeq" id="WP_311500665.1">
    <property type="nucleotide sequence ID" value="NZ_JAVRHN010000010.1"/>
</dbReference>
<evidence type="ECO:0000256" key="4">
    <source>
        <dbReference type="ARBA" id="ARBA00001947"/>
    </source>
</evidence>
<comment type="catalytic activity">
    <reaction evidence="1 10 11">
        <text>D-ribulose 5-phosphate = D-xylulose 5-phosphate</text>
        <dbReference type="Rhea" id="RHEA:13677"/>
        <dbReference type="ChEBI" id="CHEBI:57737"/>
        <dbReference type="ChEBI" id="CHEBI:58121"/>
        <dbReference type="EC" id="5.1.3.1"/>
    </reaction>
</comment>
<comment type="cofactor">
    <cofactor evidence="3">
        <name>Co(2+)</name>
        <dbReference type="ChEBI" id="CHEBI:48828"/>
    </cofactor>
</comment>
<sequence length="231" mass="25576">MKNFMVAPSILSTDFAHLGKTLEIINRSEADWLHVDVMDGMFVPNISFGTPVLEAIEQHSMKPIELHLMIVEPERYLEVFSKYGIDQITVHAEACLHLHSVVQQIKSLGCKAGVALNPHTSLGSLEYVIKDLDTVCLMAVNPGFGGQGFIPETLEKIKELKQFIQRKDAKAFIEVDGGVNRNNVKEILNSGADAVVAGSSIFNSDDPLRAIQELKKPIEINVTKRNKLNNN</sequence>
<feature type="binding site" evidence="10">
    <location>
        <begin position="176"/>
        <end position="178"/>
    </location>
    <ligand>
        <name>substrate</name>
    </ligand>
</feature>
<evidence type="ECO:0000313" key="12">
    <source>
        <dbReference type="EMBL" id="MDT0687379.1"/>
    </source>
</evidence>
<dbReference type="InterPro" id="IPR000056">
    <property type="entry name" value="Ribul_P_3_epim-like"/>
</dbReference>
<keyword evidence="10 11" id="KW-0119">Carbohydrate metabolism</keyword>
<dbReference type="HAMAP" id="MF_02227">
    <property type="entry name" value="RPE"/>
    <property type="match status" value="1"/>
</dbReference>
<evidence type="ECO:0000256" key="1">
    <source>
        <dbReference type="ARBA" id="ARBA00001782"/>
    </source>
</evidence>
<organism evidence="12 13">
    <name type="scientific">Autumnicola psychrophila</name>
    <dbReference type="NCBI Taxonomy" id="3075592"/>
    <lineage>
        <taxon>Bacteria</taxon>
        <taxon>Pseudomonadati</taxon>
        <taxon>Bacteroidota</taxon>
        <taxon>Flavobacteriia</taxon>
        <taxon>Flavobacteriales</taxon>
        <taxon>Flavobacteriaceae</taxon>
        <taxon>Autumnicola</taxon>
    </lineage>
</organism>
<dbReference type="EMBL" id="JAVRHN010000010">
    <property type="protein sequence ID" value="MDT0687379.1"/>
    <property type="molecule type" value="Genomic_DNA"/>
</dbReference>
<comment type="similarity">
    <text evidence="6 10 11">Belongs to the ribulose-phosphate 3-epimerase family.</text>
</comment>
<evidence type="ECO:0000256" key="5">
    <source>
        <dbReference type="ARBA" id="ARBA00001954"/>
    </source>
</evidence>
<feature type="binding site" evidence="10">
    <location>
        <begin position="143"/>
        <end position="146"/>
    </location>
    <ligand>
        <name>substrate</name>
    </ligand>
</feature>
<dbReference type="CDD" id="cd00429">
    <property type="entry name" value="RPE"/>
    <property type="match status" value="1"/>
</dbReference>
<dbReference type="InterPro" id="IPR013785">
    <property type="entry name" value="Aldolase_TIM"/>
</dbReference>
<keyword evidence="9 10" id="KW-0413">Isomerase</keyword>
<feature type="active site" description="Proton donor" evidence="10">
    <location>
        <position position="176"/>
    </location>
</feature>
<dbReference type="EC" id="5.1.3.1" evidence="7 10"/>
<feature type="binding site" evidence="10">
    <location>
        <position position="67"/>
    </location>
    <ligand>
        <name>substrate</name>
    </ligand>
</feature>
<evidence type="ECO:0000256" key="9">
    <source>
        <dbReference type="ARBA" id="ARBA00023235"/>
    </source>
</evidence>
<evidence type="ECO:0000256" key="3">
    <source>
        <dbReference type="ARBA" id="ARBA00001941"/>
    </source>
</evidence>
<keyword evidence="8 10" id="KW-0479">Metal-binding</keyword>
<comment type="cofactor">
    <cofactor evidence="4">
        <name>Zn(2+)</name>
        <dbReference type="ChEBI" id="CHEBI:29105"/>
    </cofactor>
</comment>
<feature type="binding site" evidence="10">
    <location>
        <position position="9"/>
    </location>
    <ligand>
        <name>substrate</name>
    </ligand>
</feature>
<proteinExistence type="inferred from homology"/>
<dbReference type="GO" id="GO:0004750">
    <property type="term" value="F:D-ribulose-phosphate 3-epimerase activity"/>
    <property type="evidence" value="ECO:0007669"/>
    <property type="project" value="UniProtKB-EC"/>
</dbReference>
<comment type="cofactor">
    <cofactor evidence="5">
        <name>Fe(2+)</name>
        <dbReference type="ChEBI" id="CHEBI:29033"/>
    </cofactor>
</comment>
<dbReference type="PROSITE" id="PS01085">
    <property type="entry name" value="RIBUL_P_3_EPIMER_1"/>
    <property type="match status" value="1"/>
</dbReference>
<comment type="caution">
    <text evidence="12">The sequence shown here is derived from an EMBL/GenBank/DDBJ whole genome shotgun (WGS) entry which is preliminary data.</text>
</comment>
<dbReference type="SUPFAM" id="SSF51366">
    <property type="entry name" value="Ribulose-phoshate binding barrel"/>
    <property type="match status" value="1"/>
</dbReference>
<evidence type="ECO:0000256" key="8">
    <source>
        <dbReference type="ARBA" id="ARBA00022723"/>
    </source>
</evidence>
<dbReference type="NCBIfam" id="NF004076">
    <property type="entry name" value="PRK05581.1-4"/>
    <property type="match status" value="1"/>
</dbReference>
<feature type="binding site" evidence="10">
    <location>
        <position position="176"/>
    </location>
    <ligand>
        <name>a divalent metal cation</name>
        <dbReference type="ChEBI" id="CHEBI:60240"/>
    </ligand>
</feature>
<evidence type="ECO:0000256" key="2">
    <source>
        <dbReference type="ARBA" id="ARBA00001936"/>
    </source>
</evidence>
<dbReference type="PANTHER" id="PTHR11749">
    <property type="entry name" value="RIBULOSE-5-PHOSPHATE-3-EPIMERASE"/>
    <property type="match status" value="1"/>
</dbReference>
<feature type="binding site" evidence="10">
    <location>
        <begin position="198"/>
        <end position="199"/>
    </location>
    <ligand>
        <name>substrate</name>
    </ligand>
</feature>
<comment type="pathway">
    <text evidence="10">Carbohydrate degradation.</text>
</comment>
<comment type="cofactor">
    <cofactor evidence="10">
        <name>a divalent metal cation</name>
        <dbReference type="ChEBI" id="CHEBI:60240"/>
    </cofactor>
    <text evidence="10">Binds 1 divalent metal cation per subunit.</text>
</comment>
<dbReference type="NCBIfam" id="TIGR01163">
    <property type="entry name" value="rpe"/>
    <property type="match status" value="1"/>
</dbReference>
<comment type="cofactor">
    <cofactor evidence="2">
        <name>Mn(2+)</name>
        <dbReference type="ChEBI" id="CHEBI:29035"/>
    </cofactor>
</comment>
<comment type="function">
    <text evidence="10">Catalyzes the reversible epimerization of D-ribulose 5-phosphate to D-xylulose 5-phosphate.</text>
</comment>
<reference evidence="12 13" key="1">
    <citation type="submission" date="2023-09" db="EMBL/GenBank/DDBJ databases">
        <authorList>
            <person name="Rey-Velasco X."/>
        </authorList>
    </citation>
    <scope>NUCLEOTIDE SEQUENCE [LARGE SCALE GENOMIC DNA]</scope>
    <source>
        <strain evidence="12 13">F225</strain>
    </source>
</reference>
<accession>A0ABU3DUK1</accession>
<dbReference type="Gene3D" id="3.20.20.70">
    <property type="entry name" value="Aldolase class I"/>
    <property type="match status" value="1"/>
</dbReference>
<dbReference type="InterPro" id="IPR026019">
    <property type="entry name" value="Ribul_P_3_epim"/>
</dbReference>
<evidence type="ECO:0000256" key="11">
    <source>
        <dbReference type="PIRNR" id="PIRNR001461"/>
    </source>
</evidence>
<name>A0ABU3DUK1_9FLAO</name>
<evidence type="ECO:0000313" key="13">
    <source>
        <dbReference type="Proteomes" id="UP001253848"/>
    </source>
</evidence>
<feature type="binding site" evidence="10">
    <location>
        <position position="67"/>
    </location>
    <ligand>
        <name>a divalent metal cation</name>
        <dbReference type="ChEBI" id="CHEBI:60240"/>
    </ligand>
</feature>